<organism evidence="2 3">
    <name type="scientific">Paenibacillus melissococcoides</name>
    <dbReference type="NCBI Taxonomy" id="2912268"/>
    <lineage>
        <taxon>Bacteria</taxon>
        <taxon>Bacillati</taxon>
        <taxon>Bacillota</taxon>
        <taxon>Bacilli</taxon>
        <taxon>Bacillales</taxon>
        <taxon>Paenibacillaceae</taxon>
        <taxon>Paenibacillus</taxon>
    </lineage>
</organism>
<gene>
    <name evidence="2" type="ORF">WJ0W_002653</name>
</gene>
<name>A0ABN8U6P4_9BACL</name>
<evidence type="ECO:0000256" key="1">
    <source>
        <dbReference type="SAM" id="MobiDB-lite"/>
    </source>
</evidence>
<dbReference type="RefSeq" id="WP_213426859.1">
    <property type="nucleotide sequence ID" value="NZ_AP031286.1"/>
</dbReference>
<comment type="caution">
    <text evidence="2">The sequence shown here is derived from an EMBL/GenBank/DDBJ whole genome shotgun (WGS) entry which is preliminary data.</text>
</comment>
<feature type="region of interest" description="Disordered" evidence="1">
    <location>
        <begin position="1"/>
        <end position="52"/>
    </location>
</feature>
<sequence length="52" mass="5951">MEKGHASSASLRRWFPPQQAPGLRIAPLSRLQPRMPPSRSASFDQRRLQRVP</sequence>
<dbReference type="Proteomes" id="UP001154322">
    <property type="component" value="Unassembled WGS sequence"/>
</dbReference>
<reference evidence="2" key="1">
    <citation type="submission" date="2022-06" db="EMBL/GenBank/DDBJ databases">
        <authorList>
            <person name="Dietemann V."/>
            <person name="Ory F."/>
            <person name="Dainat B."/>
            <person name="Oberhansli S."/>
        </authorList>
    </citation>
    <scope>NUCLEOTIDE SEQUENCE</scope>
    <source>
        <strain evidence="2">Ena-SAMPLE-TAB-26-04-2022-14:26:32:270-5432</strain>
    </source>
</reference>
<keyword evidence="3" id="KW-1185">Reference proteome</keyword>
<accession>A0ABN8U6P4</accession>
<protein>
    <submittedName>
        <fullName evidence="2">Uncharacterized protein</fullName>
    </submittedName>
</protein>
<dbReference type="EMBL" id="CALYLO010000003">
    <property type="protein sequence ID" value="CAH8245418.1"/>
    <property type="molecule type" value="Genomic_DNA"/>
</dbReference>
<proteinExistence type="predicted"/>
<evidence type="ECO:0000313" key="2">
    <source>
        <dbReference type="EMBL" id="CAH8245418.1"/>
    </source>
</evidence>
<evidence type="ECO:0000313" key="3">
    <source>
        <dbReference type="Proteomes" id="UP001154322"/>
    </source>
</evidence>